<gene>
    <name evidence="4" type="ORF">SERIO_v1c01650</name>
</gene>
<evidence type="ECO:0000256" key="2">
    <source>
        <dbReference type="ARBA" id="ARBA00023002"/>
    </source>
</evidence>
<protein>
    <submittedName>
        <fullName evidence="4">Short-chain dehydrogenase/reductase SDR</fullName>
    </submittedName>
</protein>
<dbReference type="KEGG" id="seri:SERIO_v1c01650"/>
<dbReference type="Gene3D" id="3.40.50.720">
    <property type="entry name" value="NAD(P)-binding Rossmann-like Domain"/>
    <property type="match status" value="1"/>
</dbReference>
<dbReference type="InterPro" id="IPR002347">
    <property type="entry name" value="SDR_fam"/>
</dbReference>
<keyword evidence="2" id="KW-0560">Oxidoreductase</keyword>
<keyword evidence="5" id="KW-1185">Reference proteome</keyword>
<dbReference type="GO" id="GO:0016491">
    <property type="term" value="F:oxidoreductase activity"/>
    <property type="evidence" value="ECO:0007669"/>
    <property type="project" value="UniProtKB-KW"/>
</dbReference>
<dbReference type="STRING" id="315358.SERIO_v1c01650"/>
<reference evidence="4 5" key="1">
    <citation type="journal article" date="2015" name="Genome Biol. Evol.">
        <title>Found and Lost: The Fates of Horizontally Acquired Genes in Arthropod-Symbiotic Spiroplasma.</title>
        <authorList>
            <person name="Lo W.S."/>
            <person name="Gasparich G.E."/>
            <person name="Kuo C.H."/>
        </authorList>
    </citation>
    <scope>NUCLEOTIDE SEQUENCE [LARGE SCALE GENOMIC DNA]</scope>
    <source>
        <strain evidence="5">TDA-040725-5</strain>
    </source>
</reference>
<dbReference type="RefSeq" id="WP_047791032.1">
    <property type="nucleotide sequence ID" value="NZ_CP011856.1"/>
</dbReference>
<dbReference type="AlphaFoldDB" id="A0A0H3XGW4"/>
<proteinExistence type="inferred from homology"/>
<evidence type="ECO:0000313" key="5">
    <source>
        <dbReference type="Proteomes" id="UP000035661"/>
    </source>
</evidence>
<dbReference type="EMBL" id="CP011856">
    <property type="protein sequence ID" value="AKM53758.1"/>
    <property type="molecule type" value="Genomic_DNA"/>
</dbReference>
<dbReference type="CDD" id="cd05233">
    <property type="entry name" value="SDR_c"/>
    <property type="match status" value="1"/>
</dbReference>
<dbReference type="GO" id="GO:0016020">
    <property type="term" value="C:membrane"/>
    <property type="evidence" value="ECO:0007669"/>
    <property type="project" value="TreeGrafter"/>
</dbReference>
<name>A0A0H3XGW4_9MOLU</name>
<dbReference type="InterPro" id="IPR036291">
    <property type="entry name" value="NAD(P)-bd_dom_sf"/>
</dbReference>
<dbReference type="Proteomes" id="UP000035661">
    <property type="component" value="Chromosome"/>
</dbReference>
<comment type="similarity">
    <text evidence="1 3">Belongs to the short-chain dehydrogenases/reductases (SDR) family.</text>
</comment>
<evidence type="ECO:0000313" key="4">
    <source>
        <dbReference type="EMBL" id="AKM53758.1"/>
    </source>
</evidence>
<dbReference type="SUPFAM" id="SSF51735">
    <property type="entry name" value="NAD(P)-binding Rossmann-fold domains"/>
    <property type="match status" value="1"/>
</dbReference>
<reference evidence="5" key="2">
    <citation type="submission" date="2015-06" db="EMBL/GenBank/DDBJ databases">
        <title>Complete genome sequence of Spiroplasma eriocheiris TDA-040725-5 (DSM 21848).</title>
        <authorList>
            <person name="Lo W.-S."/>
            <person name="Kuo C.-H."/>
        </authorList>
    </citation>
    <scope>NUCLEOTIDE SEQUENCE [LARGE SCALE GENOMIC DNA]</scope>
    <source>
        <strain evidence="5">TDA-040725-5</strain>
    </source>
</reference>
<sequence length="256" mass="29338">MREKYALITGASSGIGYQYCQELLLLGWTIIGVARNVAPLEKLKEKYPSQVIIFSYDLSIQDNVYDLFRFVNKYRISLLINNAGFANYGSSNKVNIDVDLNLIDLNIKTVLLLTKLFLEKFTKENIIGRVLNVGSLVSFTPSPFLSSYAASKAYVLNYSVAVNTELKKQKSLNRIICICPGVLTTNFWKRANFKKLTKKMIGEMSVDKFAHKSLKQSLKTKRKNYIIIGFVNKILWFLIKIAPQKWSTNIMYKIFR</sequence>
<evidence type="ECO:0000256" key="3">
    <source>
        <dbReference type="RuleBase" id="RU000363"/>
    </source>
</evidence>
<dbReference type="PRINTS" id="PR00081">
    <property type="entry name" value="GDHRDH"/>
</dbReference>
<organism evidence="4 5">
    <name type="scientific">Spiroplasma eriocheiris</name>
    <dbReference type="NCBI Taxonomy" id="315358"/>
    <lineage>
        <taxon>Bacteria</taxon>
        <taxon>Bacillati</taxon>
        <taxon>Mycoplasmatota</taxon>
        <taxon>Mollicutes</taxon>
        <taxon>Entomoplasmatales</taxon>
        <taxon>Spiroplasmataceae</taxon>
        <taxon>Spiroplasma</taxon>
    </lineage>
</organism>
<evidence type="ECO:0000256" key="1">
    <source>
        <dbReference type="ARBA" id="ARBA00006484"/>
    </source>
</evidence>
<dbReference type="PATRIC" id="fig|743698.3.peg.167"/>
<accession>A0A0H3XGW4</accession>
<dbReference type="PRINTS" id="PR00080">
    <property type="entry name" value="SDRFAMILY"/>
</dbReference>
<dbReference type="Pfam" id="PF00106">
    <property type="entry name" value="adh_short"/>
    <property type="match status" value="1"/>
</dbReference>
<dbReference type="PANTHER" id="PTHR44196:SF2">
    <property type="entry name" value="SHORT-CHAIN DEHYDROGENASE-RELATED"/>
    <property type="match status" value="1"/>
</dbReference>
<dbReference type="PANTHER" id="PTHR44196">
    <property type="entry name" value="DEHYDROGENASE/REDUCTASE SDR FAMILY MEMBER 7B"/>
    <property type="match status" value="1"/>
</dbReference>